<accession>A0AAE0XN28</accession>
<evidence type="ECO:0000256" key="3">
    <source>
        <dbReference type="SAM" id="SignalP"/>
    </source>
</evidence>
<evidence type="ECO:0000313" key="5">
    <source>
        <dbReference type="EMBL" id="KAK3697584.1"/>
    </source>
</evidence>
<feature type="compositionally biased region" description="Polar residues" evidence="1">
    <location>
        <begin position="194"/>
        <end position="203"/>
    </location>
</feature>
<feature type="transmembrane region" description="Helical" evidence="2">
    <location>
        <begin position="351"/>
        <end position="375"/>
    </location>
</feature>
<dbReference type="EMBL" id="JAWDGP010008006">
    <property type="protein sequence ID" value="KAK3697584.1"/>
    <property type="molecule type" value="Genomic_DNA"/>
</dbReference>
<dbReference type="PANTHER" id="PTHR11161">
    <property type="entry name" value="O-ACYLTRANSFERASE"/>
    <property type="match status" value="1"/>
</dbReference>
<gene>
    <name evidence="5" type="ORF">RRG08_033315</name>
</gene>
<feature type="signal peptide" evidence="3">
    <location>
        <begin position="1"/>
        <end position="20"/>
    </location>
</feature>
<feature type="transmembrane region" description="Helical" evidence="2">
    <location>
        <begin position="851"/>
        <end position="876"/>
    </location>
</feature>
<feature type="transmembrane region" description="Helical" evidence="2">
    <location>
        <begin position="526"/>
        <end position="553"/>
    </location>
</feature>
<reference evidence="5" key="1">
    <citation type="journal article" date="2023" name="G3 (Bethesda)">
        <title>A reference genome for the long-term kleptoplast-retaining sea slug Elysia crispata morphotype clarki.</title>
        <authorList>
            <person name="Eastman K.E."/>
            <person name="Pendleton A.L."/>
            <person name="Shaikh M.A."/>
            <person name="Suttiyut T."/>
            <person name="Ogas R."/>
            <person name="Tomko P."/>
            <person name="Gavelis G."/>
            <person name="Widhalm J.R."/>
            <person name="Wisecaver J.H."/>
        </authorList>
    </citation>
    <scope>NUCLEOTIDE SEQUENCE</scope>
    <source>
        <strain evidence="5">ECLA1</strain>
    </source>
</reference>
<sequence>MTPIFLTLCALLSFATPAVQLAYSGSERITSKTYHVSNASNLQFTNAKNAHPSIKLASEDDIRANMPQILRQNSDFARAFTKRFPSPRDMAMFLADVAKKPRSGLSNKCAIDVINGFMALEKWETWALRMLDSWGRPGPGIMSLYPVFRGVYDQCQNVRARKPPHMTQAKDRYGEKSNTKEPPTYEKSEEAHAQGQSSATQTDGQNAYVSKMAAFGASKKTHGQIHRNISSPVSPHGGHSKHTFLEVVNYLDKYFNPKDKDFNYEPAYRGKYCRVGVSSYAIPMNINVVPILKVYLGISYEVCVPDSCSTQDVDILANQTVMAMVFQSNLAQFEVEKTTCVEDVPWEPKSIGIVVFITVCLIGIACCTVYDLIYIQRPIWKLHRLKEEFIAKREMLLKSTEAMSYDTNDHMINGSVVLNGDDRERLLHTSGGSNGTTGNGTADLSLEDILFQEQELSVFSKALQFFSIYTNGTKILRTQLQEKTLACVHGIRFLSMCWIVLGHTLLVALVDTDNILEFIFVYRQKLLFMILANGFLCVDTFFVLSGILVGYVFIQVVENETRIKYLVYVLHRFIRLSPALIVFGAIYICLWPQLGTGPNYPAKAPDEDMCRENWAYTLFYINNFLPMDKLCLMWTWYLSCDYQFYLICPVFMVPLCLGYRKTGVFMALSLAMGTIITSGVISYENNMAEIVPQFISDGGKISDPRVYYNYFYQRPYCRMGPYIVGLLLGYFFNQTGLQIKISRPVVLVGWTMSTAVALTVLFAPYDSFSQTRIWHDWECALYNAFKHTAFGMSVGWVILACVSGNGSFVNKFLSWKAFIPFSRISYCTYLVHPAVLYLFHYSLKGVLWLNMWAVIVHFLGVLFISIVLGFFLSLFVESPAIQLEKAILRSLGYY</sequence>
<feature type="transmembrane region" description="Helical" evidence="2">
    <location>
        <begin position="634"/>
        <end position="657"/>
    </location>
</feature>
<protein>
    <recommendedName>
        <fullName evidence="4">Nose resistant-to-fluoxetine protein N-terminal domain-containing protein</fullName>
    </recommendedName>
</protein>
<organism evidence="5 6">
    <name type="scientific">Elysia crispata</name>
    <name type="common">lettuce slug</name>
    <dbReference type="NCBI Taxonomy" id="231223"/>
    <lineage>
        <taxon>Eukaryota</taxon>
        <taxon>Metazoa</taxon>
        <taxon>Spiralia</taxon>
        <taxon>Lophotrochozoa</taxon>
        <taxon>Mollusca</taxon>
        <taxon>Gastropoda</taxon>
        <taxon>Heterobranchia</taxon>
        <taxon>Euthyneura</taxon>
        <taxon>Panpulmonata</taxon>
        <taxon>Sacoglossa</taxon>
        <taxon>Placobranchoidea</taxon>
        <taxon>Plakobranchidae</taxon>
        <taxon>Elysia</taxon>
    </lineage>
</organism>
<evidence type="ECO:0000256" key="2">
    <source>
        <dbReference type="SAM" id="Phobius"/>
    </source>
</evidence>
<feature type="compositionally biased region" description="Basic and acidic residues" evidence="1">
    <location>
        <begin position="168"/>
        <end position="192"/>
    </location>
</feature>
<dbReference type="InterPro" id="IPR006621">
    <property type="entry name" value="Nose-resist-to-fluoxetine_N"/>
</dbReference>
<keyword evidence="3" id="KW-0732">Signal</keyword>
<feature type="chain" id="PRO_5042290112" description="Nose resistant-to-fluoxetine protein N-terminal domain-containing protein" evidence="3">
    <location>
        <begin position="21"/>
        <end position="894"/>
    </location>
</feature>
<evidence type="ECO:0000313" key="6">
    <source>
        <dbReference type="Proteomes" id="UP001283361"/>
    </source>
</evidence>
<dbReference type="Proteomes" id="UP001283361">
    <property type="component" value="Unassembled WGS sequence"/>
</dbReference>
<feature type="transmembrane region" description="Helical" evidence="2">
    <location>
        <begin position="821"/>
        <end position="839"/>
    </location>
</feature>
<keyword evidence="2" id="KW-0472">Membrane</keyword>
<feature type="transmembrane region" description="Helical" evidence="2">
    <location>
        <begin position="745"/>
        <end position="765"/>
    </location>
</feature>
<feature type="domain" description="Nose resistant-to-fluoxetine protein N-terminal" evidence="4">
    <location>
        <begin position="106"/>
        <end position="342"/>
    </location>
</feature>
<name>A0AAE0XN28_9GAST</name>
<dbReference type="Pfam" id="PF01757">
    <property type="entry name" value="Acyl_transf_3"/>
    <property type="match status" value="1"/>
</dbReference>
<feature type="transmembrane region" description="Helical" evidence="2">
    <location>
        <begin position="484"/>
        <end position="506"/>
    </location>
</feature>
<dbReference type="InterPro" id="IPR002656">
    <property type="entry name" value="Acyl_transf_3_dom"/>
</dbReference>
<proteinExistence type="predicted"/>
<dbReference type="PANTHER" id="PTHR11161:SF0">
    <property type="entry name" value="O-ACYLTRANSFERASE LIKE PROTEIN"/>
    <property type="match status" value="1"/>
</dbReference>
<feature type="transmembrane region" description="Helical" evidence="2">
    <location>
        <begin position="664"/>
        <end position="683"/>
    </location>
</feature>
<keyword evidence="2" id="KW-1133">Transmembrane helix</keyword>
<dbReference type="InterPro" id="IPR052728">
    <property type="entry name" value="O2_lipid_transport_reg"/>
</dbReference>
<evidence type="ECO:0000256" key="1">
    <source>
        <dbReference type="SAM" id="MobiDB-lite"/>
    </source>
</evidence>
<keyword evidence="2" id="KW-0812">Transmembrane</keyword>
<keyword evidence="6" id="KW-1185">Reference proteome</keyword>
<feature type="transmembrane region" description="Helical" evidence="2">
    <location>
        <begin position="573"/>
        <end position="594"/>
    </location>
</feature>
<dbReference type="Pfam" id="PF20146">
    <property type="entry name" value="NRF"/>
    <property type="match status" value="1"/>
</dbReference>
<feature type="region of interest" description="Disordered" evidence="1">
    <location>
        <begin position="159"/>
        <end position="203"/>
    </location>
</feature>
<dbReference type="AlphaFoldDB" id="A0AAE0XN28"/>
<dbReference type="GO" id="GO:0016747">
    <property type="term" value="F:acyltransferase activity, transferring groups other than amino-acyl groups"/>
    <property type="evidence" value="ECO:0007669"/>
    <property type="project" value="InterPro"/>
</dbReference>
<evidence type="ECO:0000259" key="4">
    <source>
        <dbReference type="SMART" id="SM00703"/>
    </source>
</evidence>
<feature type="transmembrane region" description="Helical" evidence="2">
    <location>
        <begin position="716"/>
        <end position="733"/>
    </location>
</feature>
<comment type="caution">
    <text evidence="5">The sequence shown here is derived from an EMBL/GenBank/DDBJ whole genome shotgun (WGS) entry which is preliminary data.</text>
</comment>
<feature type="transmembrane region" description="Helical" evidence="2">
    <location>
        <begin position="785"/>
        <end position="809"/>
    </location>
</feature>
<dbReference type="SMART" id="SM00703">
    <property type="entry name" value="NRF"/>
    <property type="match status" value="1"/>
</dbReference>